<feature type="transmembrane region" description="Helical" evidence="1">
    <location>
        <begin position="295"/>
        <end position="313"/>
    </location>
</feature>
<feature type="domain" description="DUF2157" evidence="2">
    <location>
        <begin position="19"/>
        <end position="158"/>
    </location>
</feature>
<sequence>MNDWARWHEGTRQLDLLAHWRGSGHLDAEAWQRGHALVDAPASGAPWRGVLERLSLWLSVALLGAAVICFVAANWDELGRFSRIFGLQALLVLATLAAWCCGLARPAGQAALLLAGLLLGGLLALVGQTWQTGADTWQLFASWAVLLLPWLLAAQNPPMSLLWALVSNTGLFLWLDEWTGGAMVSGIVIGLFNLGLARLWLFLGRRVEGLAGRLGPRLLFTAGLFALTLAAVADVFGWQGTRGGGLVVWLVAALGVAAGSLRQRDLAVLAMAILSAVVVVTTLLARLVFDALDMSSGGLLLLTVAVLSQVAVASDRLRRLHAGWTHERT</sequence>
<dbReference type="EMBL" id="SMAF01000025">
    <property type="protein sequence ID" value="TCS93750.1"/>
    <property type="molecule type" value="Genomic_DNA"/>
</dbReference>
<dbReference type="Pfam" id="PF09925">
    <property type="entry name" value="DUF2157"/>
    <property type="match status" value="1"/>
</dbReference>
<feature type="transmembrane region" description="Helical" evidence="1">
    <location>
        <begin position="215"/>
        <end position="238"/>
    </location>
</feature>
<organism evidence="3 4">
    <name type="scientific">Pseudofulvimonas gallinarii</name>
    <dbReference type="NCBI Taxonomy" id="634155"/>
    <lineage>
        <taxon>Bacteria</taxon>
        <taxon>Pseudomonadati</taxon>
        <taxon>Pseudomonadota</taxon>
        <taxon>Gammaproteobacteria</taxon>
        <taxon>Lysobacterales</taxon>
        <taxon>Rhodanobacteraceae</taxon>
        <taxon>Pseudofulvimonas</taxon>
    </lineage>
</organism>
<dbReference type="AlphaFoldDB" id="A0A4S3KXE6"/>
<dbReference type="InterPro" id="IPR018677">
    <property type="entry name" value="DUF2157"/>
</dbReference>
<keyword evidence="4" id="KW-1185">Reference proteome</keyword>
<dbReference type="Proteomes" id="UP000294599">
    <property type="component" value="Unassembled WGS sequence"/>
</dbReference>
<dbReference type="OrthoDB" id="327621at2"/>
<reference evidence="3 4" key="1">
    <citation type="submission" date="2019-03" db="EMBL/GenBank/DDBJ databases">
        <title>Genomic Encyclopedia of Type Strains, Phase IV (KMG-IV): sequencing the most valuable type-strain genomes for metagenomic binning, comparative biology and taxonomic classification.</title>
        <authorList>
            <person name="Goeker M."/>
        </authorList>
    </citation>
    <scope>NUCLEOTIDE SEQUENCE [LARGE SCALE GENOMIC DNA]</scope>
    <source>
        <strain evidence="3 4">DSM 21944</strain>
    </source>
</reference>
<feature type="transmembrane region" description="Helical" evidence="1">
    <location>
        <begin position="85"/>
        <end position="104"/>
    </location>
</feature>
<feature type="transmembrane region" description="Helical" evidence="1">
    <location>
        <begin position="54"/>
        <end position="73"/>
    </location>
</feature>
<feature type="transmembrane region" description="Helical" evidence="1">
    <location>
        <begin position="268"/>
        <end position="289"/>
    </location>
</feature>
<evidence type="ECO:0000313" key="3">
    <source>
        <dbReference type="EMBL" id="TCS93750.1"/>
    </source>
</evidence>
<feature type="transmembrane region" description="Helical" evidence="1">
    <location>
        <begin position="111"/>
        <end position="130"/>
    </location>
</feature>
<gene>
    <name evidence="3" type="ORF">EDC25_1255</name>
</gene>
<dbReference type="RefSeq" id="WP_132577565.1">
    <property type="nucleotide sequence ID" value="NZ_JBHLWF010000080.1"/>
</dbReference>
<protein>
    <submittedName>
        <fullName evidence="3">Putative membrane protein DUF2157</fullName>
    </submittedName>
</protein>
<evidence type="ECO:0000259" key="2">
    <source>
        <dbReference type="Pfam" id="PF09925"/>
    </source>
</evidence>
<proteinExistence type="predicted"/>
<name>A0A4S3KXE6_9GAMM</name>
<evidence type="ECO:0000313" key="4">
    <source>
        <dbReference type="Proteomes" id="UP000294599"/>
    </source>
</evidence>
<keyword evidence="1" id="KW-0472">Membrane</keyword>
<keyword evidence="1" id="KW-0812">Transmembrane</keyword>
<feature type="transmembrane region" description="Helical" evidence="1">
    <location>
        <begin position="181"/>
        <end position="203"/>
    </location>
</feature>
<feature type="transmembrane region" description="Helical" evidence="1">
    <location>
        <begin position="244"/>
        <end position="261"/>
    </location>
</feature>
<evidence type="ECO:0000256" key="1">
    <source>
        <dbReference type="SAM" id="Phobius"/>
    </source>
</evidence>
<keyword evidence="1" id="KW-1133">Transmembrane helix</keyword>
<accession>A0A4S3KXE6</accession>
<comment type="caution">
    <text evidence="3">The sequence shown here is derived from an EMBL/GenBank/DDBJ whole genome shotgun (WGS) entry which is preliminary data.</text>
</comment>